<evidence type="ECO:0000256" key="9">
    <source>
        <dbReference type="ARBA" id="ARBA00023136"/>
    </source>
</evidence>
<dbReference type="OrthoDB" id="8772682at2"/>
<evidence type="ECO:0000256" key="1">
    <source>
        <dbReference type="ARBA" id="ARBA00004533"/>
    </source>
</evidence>
<proteinExistence type="inferred from homology"/>
<comment type="caution">
    <text evidence="11">The sequence shown here is derived from an EMBL/GenBank/DDBJ whole genome shotgun (WGS) entry which is preliminary data.</text>
</comment>
<dbReference type="InterPro" id="IPR022792">
    <property type="entry name" value="T2SS_protein-GspN"/>
</dbReference>
<dbReference type="GO" id="GO:0015628">
    <property type="term" value="P:protein secretion by the type II secretion system"/>
    <property type="evidence" value="ECO:0007669"/>
    <property type="project" value="InterPro"/>
</dbReference>
<dbReference type="Proteomes" id="UP000272778">
    <property type="component" value="Unassembled WGS sequence"/>
</dbReference>
<sequence length="259" mass="27603">MTYWMRRVRAVLPWLVVGVLSSAAVLLARMPAAWIAPQFARMTQGHVNLVDPAGSLWQGSATLMLAAGQDPNGATVLPGRIEWRTAFWPLFTGRVHMQMRQTEAMPDPVTVEATPRGATMTAGSIDVPASLLAGLGAPFNTLDFDGKVRLAWSPWRTFGTDAFGRVNISLTDMSARVSLVKPLGSYEVVVQAQGASSTIDLSTQKGPLQLDGHGTMSRASASFEGTASATPEQRENLAGLLNLLGRPSGPGTVALTFTR</sequence>
<accession>A0A3N6NZ01</accession>
<evidence type="ECO:0000256" key="10">
    <source>
        <dbReference type="ARBA" id="ARBA00030772"/>
    </source>
</evidence>
<dbReference type="EMBL" id="RQIS01000008">
    <property type="protein sequence ID" value="RQH06143.1"/>
    <property type="molecule type" value="Genomic_DNA"/>
</dbReference>
<keyword evidence="9" id="KW-0472">Membrane</keyword>
<keyword evidence="12" id="KW-1185">Reference proteome</keyword>
<name>A0A3N6NZ01_9BURK</name>
<evidence type="ECO:0000256" key="2">
    <source>
        <dbReference type="ARBA" id="ARBA00007208"/>
    </source>
</evidence>
<dbReference type="Pfam" id="PF01203">
    <property type="entry name" value="T2SSN"/>
    <property type="match status" value="1"/>
</dbReference>
<evidence type="ECO:0000313" key="12">
    <source>
        <dbReference type="Proteomes" id="UP000272778"/>
    </source>
</evidence>
<evidence type="ECO:0000256" key="3">
    <source>
        <dbReference type="ARBA" id="ARBA00021563"/>
    </source>
</evidence>
<evidence type="ECO:0000256" key="5">
    <source>
        <dbReference type="ARBA" id="ARBA00022475"/>
    </source>
</evidence>
<gene>
    <name evidence="11" type="ORF">D1Y85_13275</name>
</gene>
<keyword evidence="8" id="KW-0653">Protein transport</keyword>
<comment type="similarity">
    <text evidence="2">Belongs to the GSP N family.</text>
</comment>
<reference evidence="11 12" key="1">
    <citation type="submission" date="2018-11" db="EMBL/GenBank/DDBJ databases">
        <title>Paraburkholderia sp. DHOA04, isolated from soil.</title>
        <authorList>
            <person name="Gao Z.-H."/>
            <person name="Qiu L.-H."/>
            <person name="Fu J.-C."/>
        </authorList>
    </citation>
    <scope>NUCLEOTIDE SEQUENCE [LARGE SCALE GENOMIC DNA]</scope>
    <source>
        <strain evidence="11 12">DHOA04</strain>
    </source>
</reference>
<keyword evidence="5" id="KW-1003">Cell membrane</keyword>
<dbReference type="AlphaFoldDB" id="A0A3N6NZ01"/>
<evidence type="ECO:0000256" key="4">
    <source>
        <dbReference type="ARBA" id="ARBA00022448"/>
    </source>
</evidence>
<evidence type="ECO:0000256" key="7">
    <source>
        <dbReference type="ARBA" id="ARBA00022692"/>
    </source>
</evidence>
<dbReference type="RefSeq" id="WP_124151517.1">
    <property type="nucleotide sequence ID" value="NZ_RQIS01000008.1"/>
</dbReference>
<comment type="subcellular location">
    <subcellularLocation>
        <location evidence="1">Cell inner membrane</location>
    </subcellularLocation>
</comment>
<keyword evidence="6" id="KW-0997">Cell inner membrane</keyword>
<dbReference type="GO" id="GO:0005886">
    <property type="term" value="C:plasma membrane"/>
    <property type="evidence" value="ECO:0007669"/>
    <property type="project" value="UniProtKB-SubCell"/>
</dbReference>
<organism evidence="11 12">
    <name type="scientific">Paraburkholderia dinghuensis</name>
    <dbReference type="NCBI Taxonomy" id="2305225"/>
    <lineage>
        <taxon>Bacteria</taxon>
        <taxon>Pseudomonadati</taxon>
        <taxon>Pseudomonadota</taxon>
        <taxon>Betaproteobacteria</taxon>
        <taxon>Burkholderiales</taxon>
        <taxon>Burkholderiaceae</taxon>
        <taxon>Paraburkholderia</taxon>
    </lineage>
</organism>
<keyword evidence="7" id="KW-0812">Transmembrane</keyword>
<evidence type="ECO:0000313" key="11">
    <source>
        <dbReference type="EMBL" id="RQH06143.1"/>
    </source>
</evidence>
<keyword evidence="4" id="KW-0813">Transport</keyword>
<dbReference type="GO" id="GO:0015627">
    <property type="term" value="C:type II protein secretion system complex"/>
    <property type="evidence" value="ECO:0007669"/>
    <property type="project" value="InterPro"/>
</dbReference>
<protein>
    <recommendedName>
        <fullName evidence="3">Type II secretion system protein N</fullName>
    </recommendedName>
    <alternativeName>
        <fullName evidence="10">General secretion pathway protein N</fullName>
    </alternativeName>
</protein>
<evidence type="ECO:0000256" key="8">
    <source>
        <dbReference type="ARBA" id="ARBA00022927"/>
    </source>
</evidence>
<evidence type="ECO:0000256" key="6">
    <source>
        <dbReference type="ARBA" id="ARBA00022519"/>
    </source>
</evidence>